<keyword evidence="4" id="KW-0274">FAD</keyword>
<evidence type="ECO:0000256" key="4">
    <source>
        <dbReference type="ARBA" id="ARBA00022827"/>
    </source>
</evidence>
<evidence type="ECO:0000259" key="6">
    <source>
        <dbReference type="Pfam" id="PF01266"/>
    </source>
</evidence>
<dbReference type="Gene3D" id="3.30.9.10">
    <property type="entry name" value="D-Amino Acid Oxidase, subunit A, domain 2"/>
    <property type="match status" value="1"/>
</dbReference>
<dbReference type="InterPro" id="IPR006076">
    <property type="entry name" value="FAD-dep_OxRdtase"/>
</dbReference>
<evidence type="ECO:0000256" key="5">
    <source>
        <dbReference type="ARBA" id="ARBA00023002"/>
    </source>
</evidence>
<reference evidence="7" key="1">
    <citation type="submission" date="2021-06" db="EMBL/GenBank/DDBJ databases">
        <authorList>
            <person name="Kallberg Y."/>
            <person name="Tangrot J."/>
            <person name="Rosling A."/>
        </authorList>
    </citation>
    <scope>NUCLEOTIDE SEQUENCE</scope>
    <source>
        <strain evidence="7">MA453B</strain>
    </source>
</reference>
<dbReference type="Proteomes" id="UP000789405">
    <property type="component" value="Unassembled WGS sequence"/>
</dbReference>
<feature type="domain" description="FAD dependent oxidoreductase" evidence="6">
    <location>
        <begin position="21"/>
        <end position="188"/>
    </location>
</feature>
<comment type="cofactor">
    <cofactor evidence="1">
        <name>FAD</name>
        <dbReference type="ChEBI" id="CHEBI:57692"/>
    </cofactor>
</comment>
<name>A0A9N9BBP8_9GLOM</name>
<dbReference type="InterPro" id="IPR023209">
    <property type="entry name" value="DAO"/>
</dbReference>
<dbReference type="PANTHER" id="PTHR11530">
    <property type="entry name" value="D-AMINO ACID OXIDASE"/>
    <property type="match status" value="1"/>
</dbReference>
<dbReference type="GO" id="GO:0005737">
    <property type="term" value="C:cytoplasm"/>
    <property type="evidence" value="ECO:0007669"/>
    <property type="project" value="TreeGrafter"/>
</dbReference>
<dbReference type="AlphaFoldDB" id="A0A9N9BBP8"/>
<dbReference type="GO" id="GO:0019478">
    <property type="term" value="P:D-amino acid catabolic process"/>
    <property type="evidence" value="ECO:0007669"/>
    <property type="project" value="TreeGrafter"/>
</dbReference>
<keyword evidence="8" id="KW-1185">Reference proteome</keyword>
<comment type="caution">
    <text evidence="7">The sequence shown here is derived from an EMBL/GenBank/DDBJ whole genome shotgun (WGS) entry which is preliminary data.</text>
</comment>
<evidence type="ECO:0000256" key="2">
    <source>
        <dbReference type="ARBA" id="ARBA00006730"/>
    </source>
</evidence>
<organism evidence="7 8">
    <name type="scientific">Dentiscutata erythropus</name>
    <dbReference type="NCBI Taxonomy" id="1348616"/>
    <lineage>
        <taxon>Eukaryota</taxon>
        <taxon>Fungi</taxon>
        <taxon>Fungi incertae sedis</taxon>
        <taxon>Mucoromycota</taxon>
        <taxon>Glomeromycotina</taxon>
        <taxon>Glomeromycetes</taxon>
        <taxon>Diversisporales</taxon>
        <taxon>Gigasporaceae</taxon>
        <taxon>Dentiscutata</taxon>
    </lineage>
</organism>
<dbReference type="OrthoDB" id="2015447at2759"/>
<dbReference type="SUPFAM" id="SSF51971">
    <property type="entry name" value="Nucleotide-binding domain"/>
    <property type="match status" value="1"/>
</dbReference>
<protein>
    <submittedName>
        <fullName evidence="7">28555_t:CDS:1</fullName>
    </submittedName>
</protein>
<evidence type="ECO:0000313" key="7">
    <source>
        <dbReference type="EMBL" id="CAG8560572.1"/>
    </source>
</evidence>
<comment type="similarity">
    <text evidence="2">Belongs to the DAMOX/DASOX family.</text>
</comment>
<dbReference type="EMBL" id="CAJVPY010002435">
    <property type="protein sequence ID" value="CAG8560572.1"/>
    <property type="molecule type" value="Genomic_DNA"/>
</dbReference>
<evidence type="ECO:0000256" key="1">
    <source>
        <dbReference type="ARBA" id="ARBA00001974"/>
    </source>
</evidence>
<sequence>MGGTTKRITLSHIQEAIFDYTDIVINCSGLGSKTLGGVQDQDVYPASGQTVLAQLPIGHVNWTFIRFGVNSINRKGETFNYVIPRDNGEVIIGGTYDLHNYSTIPDAKIADAIIARCLSTRPDLLPKGETKLKIKRHGVCLRPVRKNGIRIETEWILSEKTGKKILLCHNYGHGGYGWQSSYGASMHVIQTLKQSLKEGQGQNRNIRAKI</sequence>
<dbReference type="Pfam" id="PF01266">
    <property type="entry name" value="DAO"/>
    <property type="match status" value="1"/>
</dbReference>
<dbReference type="GO" id="GO:0071949">
    <property type="term" value="F:FAD binding"/>
    <property type="evidence" value="ECO:0007669"/>
    <property type="project" value="InterPro"/>
</dbReference>
<evidence type="ECO:0000256" key="3">
    <source>
        <dbReference type="ARBA" id="ARBA00022630"/>
    </source>
</evidence>
<dbReference type="SUPFAM" id="SSF54373">
    <property type="entry name" value="FAD-linked reductases, C-terminal domain"/>
    <property type="match status" value="1"/>
</dbReference>
<proteinExistence type="inferred from homology"/>
<keyword evidence="5" id="KW-0560">Oxidoreductase</keyword>
<evidence type="ECO:0000313" key="8">
    <source>
        <dbReference type="Proteomes" id="UP000789405"/>
    </source>
</evidence>
<dbReference type="PANTHER" id="PTHR11530:SF11">
    <property type="entry name" value="D-ASPARTATE OXIDASE"/>
    <property type="match status" value="1"/>
</dbReference>
<dbReference type="GO" id="GO:0003884">
    <property type="term" value="F:D-amino-acid oxidase activity"/>
    <property type="evidence" value="ECO:0007669"/>
    <property type="project" value="InterPro"/>
</dbReference>
<accession>A0A9N9BBP8</accession>
<keyword evidence="3" id="KW-0285">Flavoprotein</keyword>
<gene>
    <name evidence="7" type="ORF">DERYTH_LOCUS5717</name>
</gene>